<dbReference type="InterPro" id="IPR008840">
    <property type="entry name" value="Sipho_Gp157"/>
</dbReference>
<evidence type="ECO:0000313" key="2">
    <source>
        <dbReference type="EMBL" id="MDH1321150.1"/>
    </source>
</evidence>
<dbReference type="AlphaFoldDB" id="A0AA42TQ55"/>
<sequence>MSQNTTAIAIAANMTKLMALVESGEFSQEDIADTLEGEELALGDKFDGIMTLIRNLEGQAKTVDEEVKRLSDRKKSFEGQAKSLKAYVLKCLQAAELKTFKTERNTLTVRKGSVSVVIDNVDLLPDELVDVATVVAPDKKKIKEAIEAGEDIKGAHLEIGDESLQVR</sequence>
<keyword evidence="1" id="KW-0175">Coiled coil</keyword>
<dbReference type="EMBL" id="JAOCAP010000020">
    <property type="protein sequence ID" value="MDH1321150.1"/>
    <property type="molecule type" value="Genomic_DNA"/>
</dbReference>
<proteinExistence type="predicted"/>
<feature type="coiled-coil region" evidence="1">
    <location>
        <begin position="53"/>
        <end position="80"/>
    </location>
</feature>
<accession>A0AA42TQ55</accession>
<protein>
    <submittedName>
        <fullName evidence="2">Siphovirus Gp157 family protein</fullName>
    </submittedName>
</protein>
<dbReference type="Pfam" id="PF05565">
    <property type="entry name" value="Sipho_Gp157"/>
    <property type="match status" value="1"/>
</dbReference>
<gene>
    <name evidence="2" type="ORF">N5C39_22520</name>
</gene>
<evidence type="ECO:0000256" key="1">
    <source>
        <dbReference type="SAM" id="Coils"/>
    </source>
</evidence>
<dbReference type="Proteomes" id="UP001158416">
    <property type="component" value="Unassembled WGS sequence"/>
</dbReference>
<dbReference type="RefSeq" id="WP_280030311.1">
    <property type="nucleotide sequence ID" value="NZ_JAOCAP010000020.1"/>
</dbReference>
<comment type="caution">
    <text evidence="2">The sequence shown here is derived from an EMBL/GenBank/DDBJ whole genome shotgun (WGS) entry which is preliminary data.</text>
</comment>
<evidence type="ECO:0000313" key="3">
    <source>
        <dbReference type="Proteomes" id="UP001158416"/>
    </source>
</evidence>
<organism evidence="2 3">
    <name type="scientific">Enterobacter bugandensis</name>
    <dbReference type="NCBI Taxonomy" id="881260"/>
    <lineage>
        <taxon>Bacteria</taxon>
        <taxon>Pseudomonadati</taxon>
        <taxon>Pseudomonadota</taxon>
        <taxon>Gammaproteobacteria</taxon>
        <taxon>Enterobacterales</taxon>
        <taxon>Enterobacteriaceae</taxon>
        <taxon>Enterobacter</taxon>
    </lineage>
</organism>
<reference evidence="2" key="1">
    <citation type="submission" date="2022-09" db="EMBL/GenBank/DDBJ databases">
        <title>Intensive care unit water sources are persistently colonized with multi-drug resistant bacteria and are the site of extensive horizontal gene transfer of antibiotic resistance genes.</title>
        <authorList>
            <person name="Diorio-Toth L."/>
        </authorList>
    </citation>
    <scope>NUCLEOTIDE SEQUENCE</scope>
    <source>
        <strain evidence="2">GD03936</strain>
    </source>
</reference>
<name>A0AA42TQ55_9ENTR</name>